<gene>
    <name evidence="1" type="ORF">AAEO50_14465</name>
</gene>
<evidence type="ECO:0000313" key="2">
    <source>
        <dbReference type="Proteomes" id="UP001389717"/>
    </source>
</evidence>
<organism evidence="1 2">
    <name type="scientific">Rossellomorea oryzaecorticis</name>
    <dbReference type="NCBI Taxonomy" id="1396505"/>
    <lineage>
        <taxon>Bacteria</taxon>
        <taxon>Bacillati</taxon>
        <taxon>Bacillota</taxon>
        <taxon>Bacilli</taxon>
        <taxon>Bacillales</taxon>
        <taxon>Bacillaceae</taxon>
        <taxon>Rossellomorea</taxon>
    </lineage>
</organism>
<evidence type="ECO:0000313" key="1">
    <source>
        <dbReference type="EMBL" id="MEL3973490.1"/>
    </source>
</evidence>
<sequence length="66" mass="7532">MKRKLSRESIEILSIKSACEFCKNMGVTPNIANISMVTGFSEEKILERIDHDFPAYTHSSSEKRLI</sequence>
<accession>A0ABU9KDL2</accession>
<proteinExistence type="predicted"/>
<protein>
    <submittedName>
        <fullName evidence="1">Uncharacterized protein</fullName>
    </submittedName>
</protein>
<comment type="caution">
    <text evidence="1">The sequence shown here is derived from an EMBL/GenBank/DDBJ whole genome shotgun (WGS) entry which is preliminary data.</text>
</comment>
<reference evidence="1 2" key="1">
    <citation type="submission" date="2024-04" db="EMBL/GenBank/DDBJ databases">
        <title>Bacillus oryzaecorticis sp. nov., a moderately halophilic bacterium isolated from rice husks.</title>
        <authorList>
            <person name="Zhu H.-S."/>
        </authorList>
    </citation>
    <scope>NUCLEOTIDE SEQUENCE [LARGE SCALE GENOMIC DNA]</scope>
    <source>
        <strain evidence="1 2">ZC255</strain>
    </source>
</reference>
<dbReference type="EMBL" id="JBBYAF010000029">
    <property type="protein sequence ID" value="MEL3973490.1"/>
    <property type="molecule type" value="Genomic_DNA"/>
</dbReference>
<name>A0ABU9KDL2_9BACI</name>
<dbReference type="Proteomes" id="UP001389717">
    <property type="component" value="Unassembled WGS sequence"/>
</dbReference>
<dbReference type="RefSeq" id="WP_341984988.1">
    <property type="nucleotide sequence ID" value="NZ_JBBYAF010000029.1"/>
</dbReference>
<keyword evidence="2" id="KW-1185">Reference proteome</keyword>